<feature type="region of interest" description="Disordered" evidence="6">
    <location>
        <begin position="87"/>
        <end position="118"/>
    </location>
</feature>
<keyword evidence="4 5" id="KW-0539">Nucleus</keyword>
<dbReference type="PIRSF" id="PIRSF017302">
    <property type="entry name" value="Gltscr2"/>
    <property type="match status" value="1"/>
</dbReference>
<dbReference type="GO" id="GO:0005730">
    <property type="term" value="C:nucleolus"/>
    <property type="evidence" value="ECO:0007669"/>
    <property type="project" value="UniProtKB-SubCell"/>
</dbReference>
<evidence type="ECO:0000256" key="2">
    <source>
        <dbReference type="ARBA" id="ARBA00018339"/>
    </source>
</evidence>
<evidence type="ECO:0000256" key="4">
    <source>
        <dbReference type="ARBA" id="ARBA00023242"/>
    </source>
</evidence>
<feature type="compositionally biased region" description="Acidic residues" evidence="6">
    <location>
        <begin position="238"/>
        <end position="256"/>
    </location>
</feature>
<name>A0A7D9HLH3_PARCT</name>
<dbReference type="InterPro" id="IPR011687">
    <property type="entry name" value="Nop53/GLTSCR2"/>
</dbReference>
<reference evidence="7" key="1">
    <citation type="submission" date="2020-04" db="EMBL/GenBank/DDBJ databases">
        <authorList>
            <person name="Alioto T."/>
            <person name="Alioto T."/>
            <person name="Gomez Garrido J."/>
        </authorList>
    </citation>
    <scope>NUCLEOTIDE SEQUENCE</scope>
    <source>
        <strain evidence="7">A484AB</strain>
    </source>
</reference>
<protein>
    <recommendedName>
        <fullName evidence="2 5">Ribosome biogenesis protein NOP53</fullName>
    </recommendedName>
</protein>
<comment type="function">
    <text evidence="5">May play a role in ribosome biogenesis.</text>
</comment>
<keyword evidence="3 5" id="KW-0690">Ribosome biogenesis</keyword>
<dbReference type="PANTHER" id="PTHR14211:SF7">
    <property type="entry name" value="RIBOSOME BIOGENESIS PROTEIN NOP53"/>
    <property type="match status" value="1"/>
</dbReference>
<proteinExistence type="inferred from homology"/>
<dbReference type="GO" id="GO:0006364">
    <property type="term" value="P:rRNA processing"/>
    <property type="evidence" value="ECO:0007669"/>
    <property type="project" value="TreeGrafter"/>
</dbReference>
<dbReference type="AlphaFoldDB" id="A0A7D9HLH3"/>
<dbReference type="Pfam" id="PF07767">
    <property type="entry name" value="Nop53"/>
    <property type="match status" value="1"/>
</dbReference>
<dbReference type="EMBL" id="CACRXK020000625">
    <property type="protein sequence ID" value="CAB3983536.1"/>
    <property type="molecule type" value="Genomic_DNA"/>
</dbReference>
<feature type="region of interest" description="Disordered" evidence="6">
    <location>
        <begin position="1"/>
        <end position="35"/>
    </location>
</feature>
<dbReference type="OrthoDB" id="5072at2759"/>
<feature type="region of interest" description="Disordered" evidence="6">
    <location>
        <begin position="309"/>
        <end position="340"/>
    </location>
</feature>
<dbReference type="PANTHER" id="PTHR14211">
    <property type="entry name" value="GLIOMA SUPPRESSOR CANDIDATE REGION GENE 2"/>
    <property type="match status" value="1"/>
</dbReference>
<dbReference type="GO" id="GO:0008097">
    <property type="term" value="F:5S rRNA binding"/>
    <property type="evidence" value="ECO:0007669"/>
    <property type="project" value="TreeGrafter"/>
</dbReference>
<evidence type="ECO:0000256" key="6">
    <source>
        <dbReference type="SAM" id="MobiDB-lite"/>
    </source>
</evidence>
<evidence type="ECO:0000313" key="8">
    <source>
        <dbReference type="Proteomes" id="UP001152795"/>
    </source>
</evidence>
<feature type="compositionally biased region" description="Basic and acidic residues" evidence="6">
    <location>
        <begin position="311"/>
        <end position="322"/>
    </location>
</feature>
<evidence type="ECO:0000256" key="5">
    <source>
        <dbReference type="PIRNR" id="PIRNR017302"/>
    </source>
</evidence>
<feature type="region of interest" description="Disordered" evidence="6">
    <location>
        <begin position="213"/>
        <end position="296"/>
    </location>
</feature>
<evidence type="ECO:0000313" key="7">
    <source>
        <dbReference type="EMBL" id="CAB3983536.1"/>
    </source>
</evidence>
<dbReference type="GO" id="GO:0000027">
    <property type="term" value="P:ribosomal large subunit assembly"/>
    <property type="evidence" value="ECO:0007669"/>
    <property type="project" value="UniProtKB-UniRule"/>
</dbReference>
<comment type="caution">
    <text evidence="7">The sequence shown here is derived from an EMBL/GenBank/DDBJ whole genome shotgun (WGS) entry which is preliminary data.</text>
</comment>
<feature type="compositionally biased region" description="Basic and acidic residues" evidence="6">
    <location>
        <begin position="280"/>
        <end position="296"/>
    </location>
</feature>
<evidence type="ECO:0000256" key="3">
    <source>
        <dbReference type="ARBA" id="ARBA00022517"/>
    </source>
</evidence>
<sequence>MESGKGVENAQDNVKKKRKRVSKKSKRSWRKHVDITEIEEHLDEVRRQERTGGVISLKRSEELFYVDKDNDEIENEAGESKVSKVLTGKKRKLKKDDNSDESSDDEARTAAIKNRKNRTQKTGVYDLWASTSNDNSKEDEAVENEHYLKMTKKKAVKQPKTAYKVRSTAPALAVCHPGASYNPTFEDHQTLLHAACEVEIMKEKEIEKIKRQLALPSEEELAKLPSWEEEMSQGLFGEESDGEGGEDSDDGDDDESGTMLPAGGSKERKTAKEKRKANERKKEEQSSKLQRKEKVKENEVFRVKSLKKLMKKDAEKTKERQEKKQKKLVEASSKPQRLGRQKFEEMNIEIQLTDEVSGSLRNMKPEGNLFEDRFKNLQRRNIIEPRRPVMPHRKYKLKEYEKRSYKNFNLQEKLKKKKKS</sequence>
<organism evidence="7 8">
    <name type="scientific">Paramuricea clavata</name>
    <name type="common">Red gorgonian</name>
    <name type="synonym">Violescent sea-whip</name>
    <dbReference type="NCBI Taxonomy" id="317549"/>
    <lineage>
        <taxon>Eukaryota</taxon>
        <taxon>Metazoa</taxon>
        <taxon>Cnidaria</taxon>
        <taxon>Anthozoa</taxon>
        <taxon>Octocorallia</taxon>
        <taxon>Malacalcyonacea</taxon>
        <taxon>Plexauridae</taxon>
        <taxon>Paramuricea</taxon>
    </lineage>
</organism>
<accession>A0A7D9HLH3</accession>
<evidence type="ECO:0000256" key="1">
    <source>
        <dbReference type="ARBA" id="ARBA00008838"/>
    </source>
</evidence>
<dbReference type="GO" id="GO:0005654">
    <property type="term" value="C:nucleoplasm"/>
    <property type="evidence" value="ECO:0007669"/>
    <property type="project" value="UniProtKB-SubCell"/>
</dbReference>
<comment type="similarity">
    <text evidence="1 5">Belongs to the NOP53 family.</text>
</comment>
<dbReference type="Proteomes" id="UP001152795">
    <property type="component" value="Unassembled WGS sequence"/>
</dbReference>
<feature type="compositionally biased region" description="Basic residues" evidence="6">
    <location>
        <begin position="15"/>
        <end position="30"/>
    </location>
</feature>
<keyword evidence="8" id="KW-1185">Reference proteome</keyword>
<gene>
    <name evidence="7" type="ORF">PACLA_8A072296</name>
</gene>
<comment type="subcellular location">
    <subcellularLocation>
        <location evidence="5">Nucleus</location>
        <location evidence="5">Nucleolus</location>
    </subcellularLocation>
    <subcellularLocation>
        <location evidence="5">Nucleus</location>
        <location evidence="5">Nucleoplasm</location>
    </subcellularLocation>
</comment>